<dbReference type="RefSeq" id="WP_185543653.1">
    <property type="nucleotide sequence ID" value="NZ_JAARXV010000005.1"/>
</dbReference>
<name>A0AB73H9K7_LISIO</name>
<evidence type="ECO:0000313" key="1">
    <source>
        <dbReference type="EMBL" id="MBC2142880.1"/>
    </source>
</evidence>
<organism evidence="1 2">
    <name type="scientific">Listeria innocua</name>
    <dbReference type="NCBI Taxonomy" id="1642"/>
    <lineage>
        <taxon>Bacteria</taxon>
        <taxon>Bacillati</taxon>
        <taxon>Bacillota</taxon>
        <taxon>Bacilli</taxon>
        <taxon>Bacillales</taxon>
        <taxon>Listeriaceae</taxon>
        <taxon>Listeria</taxon>
    </lineage>
</organism>
<evidence type="ECO:0000313" key="2">
    <source>
        <dbReference type="Proteomes" id="UP000552309"/>
    </source>
</evidence>
<protein>
    <submittedName>
        <fullName evidence="1">DUF2481 family protein</fullName>
    </submittedName>
</protein>
<dbReference type="InterPro" id="IPR018916">
    <property type="entry name" value="DUF2481"/>
</dbReference>
<dbReference type="AlphaFoldDB" id="A0AB73H9K7"/>
<dbReference type="Proteomes" id="UP000552309">
    <property type="component" value="Unassembled WGS sequence"/>
</dbReference>
<accession>A0AB73H9K7</accession>
<dbReference type="EMBL" id="JAARXV010000005">
    <property type="protein sequence ID" value="MBC2142880.1"/>
    <property type="molecule type" value="Genomic_DNA"/>
</dbReference>
<gene>
    <name evidence="1" type="ORF">HCA89_11205</name>
</gene>
<dbReference type="Pfam" id="PF10654">
    <property type="entry name" value="DUF2481"/>
    <property type="match status" value="1"/>
</dbReference>
<comment type="caution">
    <text evidence="1">The sequence shown here is derived from an EMBL/GenBank/DDBJ whole genome shotgun (WGS) entry which is preliminary data.</text>
</comment>
<proteinExistence type="predicted"/>
<reference evidence="1 2" key="1">
    <citation type="submission" date="2020-03" db="EMBL/GenBank/DDBJ databases">
        <title>Soil Listeria distribution.</title>
        <authorList>
            <person name="Liao J."/>
            <person name="Wiedmann M."/>
        </authorList>
    </citation>
    <scope>NUCLEOTIDE SEQUENCE [LARGE SCALE GENOMIC DNA]</scope>
    <source>
        <strain evidence="1 2">FSL L7-0297</strain>
    </source>
</reference>
<sequence length="127" mass="15184">MATNKEKQMKIIQELVKKDLPLPKRKKLLDQLAELEKQGTEVKMRKRRKIVIQSTICHKDFEKLTIYELINLRNAGLSFTAIADYFSISTSTLHQFKINYEKTYYRYFRQDKYKANKAANFSWDEKP</sequence>